<keyword evidence="3 11" id="KW-0813">Transport</keyword>
<evidence type="ECO:0000256" key="5">
    <source>
        <dbReference type="ARBA" id="ARBA00022781"/>
    </source>
</evidence>
<keyword evidence="11" id="KW-0926">Vacuole</keyword>
<dbReference type="Pfam" id="PF00137">
    <property type="entry name" value="ATP-synt_C"/>
    <property type="match status" value="2"/>
</dbReference>
<feature type="transmembrane region" description="Helical" evidence="11">
    <location>
        <begin position="181"/>
        <end position="209"/>
    </location>
</feature>
<evidence type="ECO:0000313" key="13">
    <source>
        <dbReference type="EMBL" id="KAF7726560.1"/>
    </source>
</evidence>
<evidence type="ECO:0000256" key="11">
    <source>
        <dbReference type="RuleBase" id="RU363060"/>
    </source>
</evidence>
<dbReference type="FunFam" id="1.20.120.610:FF:000001">
    <property type="entry name" value="V-type proton ATPase proteolipid subunit"/>
    <property type="match status" value="1"/>
</dbReference>
<comment type="subcellular location">
    <subcellularLocation>
        <location evidence="1 11">Vacuole membrane</location>
        <topology evidence="1 11">Multi-pass membrane protein</topology>
    </subcellularLocation>
</comment>
<comment type="function">
    <text evidence="11">Proton-conducting pore forming of the V0 complex of vacuolar(H+)-ATPase (V-ATPase), a multisubunit enzyme composed of a peripheral complex (V1) that hydrolyzes ATP and a membrane integral complex (V0) that translocates protons. V-ATPase is responsible for acidifying and maintaining the pH of intracellular compartments.</text>
</comment>
<dbReference type="CDD" id="cd18176">
    <property type="entry name" value="ATP-synt_Vo_c_ATP6C_rpt2"/>
    <property type="match status" value="1"/>
</dbReference>
<gene>
    <name evidence="13" type="primary">VMA11</name>
    <name evidence="13" type="ORF">EC973_008605</name>
</gene>
<comment type="caution">
    <text evidence="13">The sequence shown here is derived from an EMBL/GenBank/DDBJ whole genome shotgun (WGS) entry which is preliminary data.</text>
</comment>
<dbReference type="Gene3D" id="1.20.120.610">
    <property type="entry name" value="lithium bound rotor ring of v- atpase"/>
    <property type="match status" value="1"/>
</dbReference>
<keyword evidence="7 11" id="KW-0406">Ion transport</keyword>
<evidence type="ECO:0000256" key="8">
    <source>
        <dbReference type="ARBA" id="ARBA00023136"/>
    </source>
</evidence>
<evidence type="ECO:0000256" key="4">
    <source>
        <dbReference type="ARBA" id="ARBA00022692"/>
    </source>
</evidence>
<dbReference type="InterPro" id="IPR002379">
    <property type="entry name" value="ATPase_proteolipid_c-like_dom"/>
</dbReference>
<feature type="transmembrane region" description="Helical" evidence="11">
    <location>
        <begin position="221"/>
        <end position="247"/>
    </location>
</feature>
<dbReference type="GO" id="GO:0046961">
    <property type="term" value="F:proton-transporting ATPase activity, rotational mechanism"/>
    <property type="evidence" value="ECO:0007669"/>
    <property type="project" value="InterPro"/>
</dbReference>
<dbReference type="SUPFAM" id="SSF81333">
    <property type="entry name" value="F1F0 ATP synthase subunit C"/>
    <property type="match status" value="1"/>
</dbReference>
<dbReference type="InterPro" id="IPR000245">
    <property type="entry name" value="ATPase_proteolipid_csu"/>
</dbReference>
<dbReference type="NCBIfam" id="TIGR01100">
    <property type="entry name" value="V_ATP_synt_C"/>
    <property type="match status" value="1"/>
</dbReference>
<comment type="function">
    <text evidence="9">Proton-conducting pore forming subunit of the V0 complex of vacuolar(H+)-ATPase (V-ATPase), a multisubunit enzyme composed of a peripheral complex (V1) that hydrolyzes ATP and a membrane integral complex (V0) that translocates protons. V-ATPase is responsible for acidifying and maintaining the pH of intracellular compartments.</text>
</comment>
<dbReference type="GO" id="GO:0033179">
    <property type="term" value="C:proton-transporting V-type ATPase, V0 domain"/>
    <property type="evidence" value="ECO:0007669"/>
    <property type="project" value="InterPro"/>
</dbReference>
<name>A0A8H7EPN2_9FUNG</name>
<comment type="similarity">
    <text evidence="2 11">Belongs to the V-ATPase proteolipid subunit family.</text>
</comment>
<dbReference type="PANTHER" id="PTHR10263">
    <property type="entry name" value="V-TYPE PROTON ATPASE PROTEOLIPID SUBUNIT"/>
    <property type="match status" value="1"/>
</dbReference>
<reference evidence="13" key="1">
    <citation type="submission" date="2020-01" db="EMBL/GenBank/DDBJ databases">
        <title>Genome Sequencing of Three Apophysomyces-Like Fungal Strains Confirms a Novel Fungal Genus in the Mucoromycota with divergent Burkholderia-like Endosymbiotic Bacteria.</title>
        <authorList>
            <person name="Stajich J.E."/>
            <person name="Macias A.M."/>
            <person name="Carter-House D."/>
            <person name="Lovett B."/>
            <person name="Kasson L.R."/>
            <person name="Berry K."/>
            <person name="Grigoriev I."/>
            <person name="Chang Y."/>
            <person name="Spatafora J."/>
            <person name="Kasson M.T."/>
        </authorList>
    </citation>
    <scope>NUCLEOTIDE SEQUENCE</scope>
    <source>
        <strain evidence="13">NRRL A-21654</strain>
    </source>
</reference>
<evidence type="ECO:0000256" key="6">
    <source>
        <dbReference type="ARBA" id="ARBA00022989"/>
    </source>
</evidence>
<keyword evidence="5 11" id="KW-0375">Hydrogen ion transport</keyword>
<evidence type="ECO:0000256" key="7">
    <source>
        <dbReference type="ARBA" id="ARBA00023065"/>
    </source>
</evidence>
<evidence type="ECO:0000313" key="14">
    <source>
        <dbReference type="Proteomes" id="UP000605846"/>
    </source>
</evidence>
<keyword evidence="4 11" id="KW-0812">Transmembrane</keyword>
<keyword evidence="8 11" id="KW-0472">Membrane</keyword>
<accession>A0A8H7EPN2</accession>
<dbReference type="PRINTS" id="PR00122">
    <property type="entry name" value="VACATPASE"/>
</dbReference>
<comment type="subunit">
    <text evidence="10 11">V-ATPase is a heteromultimeric enzyme composed of a peripheral catalytic V1 complex (components A to H) attached to an integral membrane V0 proton pore complex (components: a, c, c', c'', d, e, f and VOA1). The decameric c-ring forms the proton-conducting pore, and is composed of eight proteolipid subunits c, one subunit c' and one subunit c''.</text>
</comment>
<dbReference type="AlphaFoldDB" id="A0A8H7EPN2"/>
<keyword evidence="14" id="KW-1185">Reference proteome</keyword>
<feature type="transmembrane region" description="Helical" evidence="11">
    <location>
        <begin position="149"/>
        <end position="169"/>
    </location>
</feature>
<dbReference type="InterPro" id="IPR011555">
    <property type="entry name" value="ATPase_proteolipid_su_C_euk"/>
</dbReference>
<dbReference type="EMBL" id="JABAYA010000076">
    <property type="protein sequence ID" value="KAF7726560.1"/>
    <property type="molecule type" value="Genomic_DNA"/>
</dbReference>
<dbReference type="GO" id="GO:0005774">
    <property type="term" value="C:vacuolar membrane"/>
    <property type="evidence" value="ECO:0007669"/>
    <property type="project" value="UniProtKB-SubCell"/>
</dbReference>
<feature type="domain" description="V-ATPase proteolipid subunit C-like" evidence="12">
    <location>
        <begin position="118"/>
        <end position="169"/>
    </location>
</feature>
<dbReference type="OrthoDB" id="1744869at2759"/>
<evidence type="ECO:0000256" key="2">
    <source>
        <dbReference type="ARBA" id="ARBA00007296"/>
    </source>
</evidence>
<evidence type="ECO:0000256" key="1">
    <source>
        <dbReference type="ARBA" id="ARBA00004128"/>
    </source>
</evidence>
<evidence type="ECO:0000256" key="3">
    <source>
        <dbReference type="ARBA" id="ARBA00022448"/>
    </source>
</evidence>
<organism evidence="13 14">
    <name type="scientific">Apophysomyces ossiformis</name>
    <dbReference type="NCBI Taxonomy" id="679940"/>
    <lineage>
        <taxon>Eukaryota</taxon>
        <taxon>Fungi</taxon>
        <taxon>Fungi incertae sedis</taxon>
        <taxon>Mucoromycota</taxon>
        <taxon>Mucoromycotina</taxon>
        <taxon>Mucoromycetes</taxon>
        <taxon>Mucorales</taxon>
        <taxon>Mucorineae</taxon>
        <taxon>Mucoraceae</taxon>
        <taxon>Apophysomyces</taxon>
    </lineage>
</organism>
<feature type="domain" description="V-ATPase proteolipid subunit C-like" evidence="12">
    <location>
        <begin position="188"/>
        <end position="247"/>
    </location>
</feature>
<dbReference type="Proteomes" id="UP000605846">
    <property type="component" value="Unassembled WGS sequence"/>
</dbReference>
<evidence type="ECO:0000256" key="10">
    <source>
        <dbReference type="ARBA" id="ARBA00046480"/>
    </source>
</evidence>
<dbReference type="CDD" id="cd18175">
    <property type="entry name" value="ATP-synt_Vo_c_ATP6C_rpt1"/>
    <property type="match status" value="1"/>
</dbReference>
<sequence>MSVTNFDRRFYDTTPNAFRINKLNFPHIRLGSEERPEMREDLRLELVRLNSRRSSHPGIFEEANSRFVDEASDSRNVSGLARFNIMDPAEYCPPYAPFIGFAGVFSAMAFSCLNTLSIEALGAAYGTSKSGIGIAGIGPFRPELVMKSLIPVVMSGIIAVYGLVVAVLLSGKLDPNAGYSLYTGFVALGAGLSVGFGGLAAGYAIGVVGDYCVRGYARESRLFVSMVLMLIFAEVLGLYGLIVALLMDAKADNSFCK</sequence>
<protein>
    <recommendedName>
        <fullName evidence="11">V-type proton ATPase proteolipid subunit</fullName>
    </recommendedName>
</protein>
<evidence type="ECO:0000259" key="12">
    <source>
        <dbReference type="Pfam" id="PF00137"/>
    </source>
</evidence>
<keyword evidence="6 11" id="KW-1133">Transmembrane helix</keyword>
<proteinExistence type="inferred from homology"/>
<dbReference type="InterPro" id="IPR035921">
    <property type="entry name" value="F/V-ATP_Csub_sf"/>
</dbReference>
<evidence type="ECO:0000256" key="9">
    <source>
        <dbReference type="ARBA" id="ARBA00045519"/>
    </source>
</evidence>